<feature type="non-terminal residue" evidence="1">
    <location>
        <position position="47"/>
    </location>
</feature>
<dbReference type="AlphaFoldDB" id="X1FPJ7"/>
<proteinExistence type="predicted"/>
<dbReference type="EMBL" id="BARU01014584">
    <property type="protein sequence ID" value="GAH34430.1"/>
    <property type="molecule type" value="Genomic_DNA"/>
</dbReference>
<sequence>MLVGLDNEGKEFLKYVAKEAILDCTIGYFSDDFLGKIFVLLKSGKIV</sequence>
<accession>X1FPJ7</accession>
<name>X1FPJ7_9ZZZZ</name>
<protein>
    <submittedName>
        <fullName evidence="1">Uncharacterized protein</fullName>
    </submittedName>
</protein>
<gene>
    <name evidence="1" type="ORF">S03H2_25646</name>
</gene>
<comment type="caution">
    <text evidence="1">The sequence shown here is derived from an EMBL/GenBank/DDBJ whole genome shotgun (WGS) entry which is preliminary data.</text>
</comment>
<organism evidence="1">
    <name type="scientific">marine sediment metagenome</name>
    <dbReference type="NCBI Taxonomy" id="412755"/>
    <lineage>
        <taxon>unclassified sequences</taxon>
        <taxon>metagenomes</taxon>
        <taxon>ecological metagenomes</taxon>
    </lineage>
</organism>
<evidence type="ECO:0000313" key="1">
    <source>
        <dbReference type="EMBL" id="GAH34430.1"/>
    </source>
</evidence>
<reference evidence="1" key="1">
    <citation type="journal article" date="2014" name="Front. Microbiol.">
        <title>High frequency of phylogenetically diverse reductive dehalogenase-homologous genes in deep subseafloor sedimentary metagenomes.</title>
        <authorList>
            <person name="Kawai M."/>
            <person name="Futagami T."/>
            <person name="Toyoda A."/>
            <person name="Takaki Y."/>
            <person name="Nishi S."/>
            <person name="Hori S."/>
            <person name="Arai W."/>
            <person name="Tsubouchi T."/>
            <person name="Morono Y."/>
            <person name="Uchiyama I."/>
            <person name="Ito T."/>
            <person name="Fujiyama A."/>
            <person name="Inagaki F."/>
            <person name="Takami H."/>
        </authorList>
    </citation>
    <scope>NUCLEOTIDE SEQUENCE</scope>
    <source>
        <strain evidence="1">Expedition CK06-06</strain>
    </source>
</reference>